<evidence type="ECO:0008006" key="4">
    <source>
        <dbReference type="Google" id="ProtNLM"/>
    </source>
</evidence>
<proteinExistence type="predicted"/>
<evidence type="ECO:0000256" key="1">
    <source>
        <dbReference type="SAM" id="SignalP"/>
    </source>
</evidence>
<evidence type="ECO:0000313" key="2">
    <source>
        <dbReference type="EMBL" id="KAG9452325.1"/>
    </source>
</evidence>
<dbReference type="AlphaFoldDB" id="A0AAV7ETU9"/>
<accession>A0AAV7ETU9</accession>
<comment type="caution">
    <text evidence="2">The sequence shown here is derived from an EMBL/GenBank/DDBJ whole genome shotgun (WGS) entry which is preliminary data.</text>
</comment>
<dbReference type="PANTHER" id="PTHR38925">
    <property type="entry name" value="PROTEIN, PUTATIVE-RELATED"/>
    <property type="match status" value="1"/>
</dbReference>
<evidence type="ECO:0000313" key="3">
    <source>
        <dbReference type="Proteomes" id="UP000825729"/>
    </source>
</evidence>
<protein>
    <recommendedName>
        <fullName evidence="4">Secreted protein</fullName>
    </recommendedName>
</protein>
<organism evidence="2 3">
    <name type="scientific">Aristolochia fimbriata</name>
    <name type="common">White veined hardy Dutchman's pipe vine</name>
    <dbReference type="NCBI Taxonomy" id="158543"/>
    <lineage>
        <taxon>Eukaryota</taxon>
        <taxon>Viridiplantae</taxon>
        <taxon>Streptophyta</taxon>
        <taxon>Embryophyta</taxon>
        <taxon>Tracheophyta</taxon>
        <taxon>Spermatophyta</taxon>
        <taxon>Magnoliopsida</taxon>
        <taxon>Magnoliidae</taxon>
        <taxon>Piperales</taxon>
        <taxon>Aristolochiaceae</taxon>
        <taxon>Aristolochia</taxon>
    </lineage>
</organism>
<keyword evidence="1" id="KW-0732">Signal</keyword>
<dbReference type="PANTHER" id="PTHR38925:SF1">
    <property type="entry name" value="PROTEIN, PUTATIVE-RELATED"/>
    <property type="match status" value="1"/>
</dbReference>
<dbReference type="Proteomes" id="UP000825729">
    <property type="component" value="Unassembled WGS sequence"/>
</dbReference>
<dbReference type="EMBL" id="JAINDJ010000003">
    <property type="protein sequence ID" value="KAG9452325.1"/>
    <property type="molecule type" value="Genomic_DNA"/>
</dbReference>
<sequence length="119" mass="13190">MGIHLLAVAKLKLLAASAAAANGHAYTSPVAVLVWPFALKLPLHGRLSKLYADFAASSVLFLFRLSQIVFQQQPQHHGGRWERALRLFRERVTSTTYRASTARFESVEASFHQASMLAL</sequence>
<feature type="signal peptide" evidence="1">
    <location>
        <begin position="1"/>
        <end position="20"/>
    </location>
</feature>
<gene>
    <name evidence="2" type="ORF">H6P81_005229</name>
</gene>
<feature type="chain" id="PRO_5043787247" description="Secreted protein" evidence="1">
    <location>
        <begin position="21"/>
        <end position="119"/>
    </location>
</feature>
<reference evidence="2 3" key="1">
    <citation type="submission" date="2021-07" db="EMBL/GenBank/DDBJ databases">
        <title>The Aristolochia fimbriata genome: insights into angiosperm evolution, floral development and chemical biosynthesis.</title>
        <authorList>
            <person name="Jiao Y."/>
        </authorList>
    </citation>
    <scope>NUCLEOTIDE SEQUENCE [LARGE SCALE GENOMIC DNA]</scope>
    <source>
        <strain evidence="2">IBCAS-2021</strain>
        <tissue evidence="2">Leaf</tissue>
    </source>
</reference>
<keyword evidence="3" id="KW-1185">Reference proteome</keyword>
<name>A0AAV7ETU9_ARIFI</name>